<evidence type="ECO:0000259" key="3">
    <source>
        <dbReference type="PROSITE" id="PS50893"/>
    </source>
</evidence>
<dbReference type="Pfam" id="PF00005">
    <property type="entry name" value="ABC_tran"/>
    <property type="match status" value="1"/>
</dbReference>
<evidence type="ECO:0000313" key="4">
    <source>
        <dbReference type="EMBL" id="PRX39039.1"/>
    </source>
</evidence>
<proteinExistence type="predicted"/>
<keyword evidence="2 4" id="KW-0067">ATP-binding</keyword>
<feature type="domain" description="ABC transporter" evidence="3">
    <location>
        <begin position="2"/>
        <end position="229"/>
    </location>
</feature>
<accession>A0A2T0LAX7</accession>
<dbReference type="CDD" id="cd03230">
    <property type="entry name" value="ABC_DR_subfamily_A"/>
    <property type="match status" value="1"/>
</dbReference>
<dbReference type="RefSeq" id="WP_245891638.1">
    <property type="nucleotide sequence ID" value="NZ_PVNE01000031.1"/>
</dbReference>
<dbReference type="GO" id="GO:0005524">
    <property type="term" value="F:ATP binding"/>
    <property type="evidence" value="ECO:0007669"/>
    <property type="project" value="UniProtKB-KW"/>
</dbReference>
<evidence type="ECO:0000313" key="5">
    <source>
        <dbReference type="Proteomes" id="UP000237797"/>
    </source>
</evidence>
<dbReference type="AlphaFoldDB" id="A0A2T0LAX7"/>
<organism evidence="4 5">
    <name type="scientific">Planifilum fimeticola</name>
    <dbReference type="NCBI Taxonomy" id="201975"/>
    <lineage>
        <taxon>Bacteria</taxon>
        <taxon>Bacillati</taxon>
        <taxon>Bacillota</taxon>
        <taxon>Bacilli</taxon>
        <taxon>Bacillales</taxon>
        <taxon>Thermoactinomycetaceae</taxon>
        <taxon>Planifilum</taxon>
    </lineage>
</organism>
<dbReference type="PANTHER" id="PTHR43038:SF3">
    <property type="entry name" value="ABC TRANSPORTER G FAMILY MEMBER 20 ISOFORM X1"/>
    <property type="match status" value="1"/>
</dbReference>
<dbReference type="InterPro" id="IPR003439">
    <property type="entry name" value="ABC_transporter-like_ATP-bd"/>
</dbReference>
<protein>
    <submittedName>
        <fullName evidence="4">ABC-2 type transport system ATP-binding protein</fullName>
    </submittedName>
</protein>
<gene>
    <name evidence="4" type="ORF">CLV97_13139</name>
</gene>
<name>A0A2T0LAX7_9BACL</name>
<reference evidence="4 5" key="1">
    <citation type="submission" date="2018-03" db="EMBL/GenBank/DDBJ databases">
        <title>Genomic Encyclopedia of Archaeal and Bacterial Type Strains, Phase II (KMG-II): from individual species to whole genera.</title>
        <authorList>
            <person name="Goeker M."/>
        </authorList>
    </citation>
    <scope>NUCLEOTIDE SEQUENCE [LARGE SCALE GENOMIC DNA]</scope>
    <source>
        <strain evidence="4 5">DSM 44946</strain>
    </source>
</reference>
<dbReference type="PROSITE" id="PS50893">
    <property type="entry name" value="ABC_TRANSPORTER_2"/>
    <property type="match status" value="1"/>
</dbReference>
<comment type="caution">
    <text evidence="4">The sequence shown here is derived from an EMBL/GenBank/DDBJ whole genome shotgun (WGS) entry which is preliminary data.</text>
</comment>
<dbReference type="Gene3D" id="3.40.50.300">
    <property type="entry name" value="P-loop containing nucleotide triphosphate hydrolases"/>
    <property type="match status" value="1"/>
</dbReference>
<keyword evidence="5" id="KW-1185">Reference proteome</keyword>
<dbReference type="Proteomes" id="UP000237797">
    <property type="component" value="Unassembled WGS sequence"/>
</dbReference>
<dbReference type="SUPFAM" id="SSF52540">
    <property type="entry name" value="P-loop containing nucleoside triphosphate hydrolases"/>
    <property type="match status" value="1"/>
</dbReference>
<dbReference type="PANTHER" id="PTHR43038">
    <property type="entry name" value="ATP-BINDING CASSETTE, SUB-FAMILY H, MEMBER 1"/>
    <property type="match status" value="1"/>
</dbReference>
<evidence type="ECO:0000256" key="2">
    <source>
        <dbReference type="ARBA" id="ARBA00022840"/>
    </source>
</evidence>
<dbReference type="GO" id="GO:0016887">
    <property type="term" value="F:ATP hydrolysis activity"/>
    <property type="evidence" value="ECO:0007669"/>
    <property type="project" value="InterPro"/>
</dbReference>
<dbReference type="InterPro" id="IPR003593">
    <property type="entry name" value="AAA+_ATPase"/>
</dbReference>
<keyword evidence="1" id="KW-0547">Nucleotide-binding</keyword>
<dbReference type="SMART" id="SM00382">
    <property type="entry name" value="AAA"/>
    <property type="match status" value="1"/>
</dbReference>
<sequence>MIEIRGLTRRFGSFRAVDDVSLTVTPGKIFGLIGANGAGKTTLIRMLCGLLPPSEGSASVFGCDIVKDRYRIRERIGYMSQKFSLYPDLTVWENLDFYARLYGVSDRRNRVEELVEEFRLKESVRRPVYALGGGLRQRVAFAAALVHSPLLLILDEPTSGVDPLTRRLFWEQLYERTERGATVLVTTHYMDEAERCDEVALMNRGRIVVSGGVREIRDRFRSRLGERPSLEDIFADVIRRGGDDDKQELG</sequence>
<evidence type="ECO:0000256" key="1">
    <source>
        <dbReference type="ARBA" id="ARBA00022741"/>
    </source>
</evidence>
<dbReference type="EMBL" id="PVNE01000031">
    <property type="protein sequence ID" value="PRX39039.1"/>
    <property type="molecule type" value="Genomic_DNA"/>
</dbReference>
<dbReference type="InterPro" id="IPR027417">
    <property type="entry name" value="P-loop_NTPase"/>
</dbReference>